<dbReference type="EMBL" id="JAPZPY010000003">
    <property type="protein sequence ID" value="MCZ8379363.1"/>
    <property type="molecule type" value="Genomic_DNA"/>
</dbReference>
<feature type="domain" description="Calcineurin-like phosphoesterase" evidence="1">
    <location>
        <begin position="6"/>
        <end position="239"/>
    </location>
</feature>
<reference evidence="2" key="1">
    <citation type="submission" date="2022-12" db="EMBL/GenBank/DDBJ databases">
        <authorList>
            <person name="Deng Y."/>
            <person name="Zhang Y.-Q."/>
        </authorList>
    </citation>
    <scope>NUCLEOTIDE SEQUENCE</scope>
    <source>
        <strain evidence="2">CPCC 205372</strain>
    </source>
</reference>
<evidence type="ECO:0000259" key="1">
    <source>
        <dbReference type="Pfam" id="PF00149"/>
    </source>
</evidence>
<sequence length="313" mass="35546">MMGALLAVSDLHIGHRGNRDVVESITPHSPDDWLIVAGDVGEKMADIVATLQLLRERVAKLIWVPGNHELWSLATDPVRLRGEDRYRHLVDLCRRLDITTPEDDFPVWPGGGTAAPAVVAPLFLLYDYSFLPAGARDRAEGLALAERHRAVAADEHLLDPHPYDDVAQWSAARVDYTVRRLATVDPKMPLVLVNHYPLRREPTRMLLRSEFSMWCGTVRTEDWHRRYNVACAVYGHLHIRRTDYFDGVRFEEVSLGYPREWQRRGCPDPILRQILPAPARPPVTFGGGRRAVTDLHRAVTRLLPFRANRTPAT</sequence>
<dbReference type="InterPro" id="IPR052963">
    <property type="entry name" value="Pantetheine_PDE"/>
</dbReference>
<dbReference type="Gene3D" id="3.60.21.10">
    <property type="match status" value="1"/>
</dbReference>
<dbReference type="RefSeq" id="WP_269894050.1">
    <property type="nucleotide sequence ID" value="NZ_JAPZPY010000003.1"/>
</dbReference>
<dbReference type="CDD" id="cd00838">
    <property type="entry name" value="MPP_superfamily"/>
    <property type="match status" value="1"/>
</dbReference>
<comment type="caution">
    <text evidence="2">The sequence shown here is derived from an EMBL/GenBank/DDBJ whole genome shotgun (WGS) entry which is preliminary data.</text>
</comment>
<dbReference type="InterPro" id="IPR029052">
    <property type="entry name" value="Metallo-depent_PP-like"/>
</dbReference>
<name>A0ABT4PS35_9MYCO</name>
<dbReference type="InterPro" id="IPR004843">
    <property type="entry name" value="Calcineurin-like_PHP"/>
</dbReference>
<gene>
    <name evidence="2" type="ORF">O6P37_10845</name>
</gene>
<proteinExistence type="predicted"/>
<keyword evidence="3" id="KW-1185">Reference proteome</keyword>
<accession>A0ABT4PS35</accession>
<organism evidence="2 3">
    <name type="scientific">Mycobacterium hippophais</name>
    <dbReference type="NCBI Taxonomy" id="3016340"/>
    <lineage>
        <taxon>Bacteria</taxon>
        <taxon>Bacillati</taxon>
        <taxon>Actinomycetota</taxon>
        <taxon>Actinomycetes</taxon>
        <taxon>Mycobacteriales</taxon>
        <taxon>Mycobacteriaceae</taxon>
        <taxon>Mycobacterium</taxon>
    </lineage>
</organism>
<evidence type="ECO:0000313" key="3">
    <source>
        <dbReference type="Proteomes" id="UP001142153"/>
    </source>
</evidence>
<dbReference type="Proteomes" id="UP001142153">
    <property type="component" value="Unassembled WGS sequence"/>
</dbReference>
<dbReference type="SUPFAM" id="SSF56300">
    <property type="entry name" value="Metallo-dependent phosphatases"/>
    <property type="match status" value="1"/>
</dbReference>
<dbReference type="Pfam" id="PF00149">
    <property type="entry name" value="Metallophos"/>
    <property type="match status" value="1"/>
</dbReference>
<dbReference type="PANTHER" id="PTHR36492">
    <property type="match status" value="1"/>
</dbReference>
<dbReference type="PANTHER" id="PTHR36492:SF2">
    <property type="entry name" value="[ACYL-CARRIER-PROTEIN] PHOSPHODIESTERASE PPTH"/>
    <property type="match status" value="1"/>
</dbReference>
<protein>
    <submittedName>
        <fullName evidence="2">Metallophosphoesterase</fullName>
    </submittedName>
</protein>
<evidence type="ECO:0000313" key="2">
    <source>
        <dbReference type="EMBL" id="MCZ8379363.1"/>
    </source>
</evidence>